<dbReference type="SUPFAM" id="SSF54631">
    <property type="entry name" value="CBS-domain pair"/>
    <property type="match status" value="1"/>
</dbReference>
<evidence type="ECO:0000256" key="7">
    <source>
        <dbReference type="PROSITE-ProRule" id="PRU00703"/>
    </source>
</evidence>
<keyword evidence="4 8" id="KW-1133">Transmembrane helix</keyword>
<dbReference type="Gene3D" id="3.30.465.10">
    <property type="match status" value="1"/>
</dbReference>
<evidence type="ECO:0000256" key="6">
    <source>
        <dbReference type="ARBA" id="ARBA00023136"/>
    </source>
</evidence>
<name>A0AAJ5WTY1_9BACT</name>
<dbReference type="CDD" id="cd04590">
    <property type="entry name" value="CBS_pair_CorC_HlyC_assoc"/>
    <property type="match status" value="1"/>
</dbReference>
<evidence type="ECO:0000256" key="1">
    <source>
        <dbReference type="ARBA" id="ARBA00004141"/>
    </source>
</evidence>
<dbReference type="SMART" id="SM01091">
    <property type="entry name" value="CorC_HlyC"/>
    <property type="match status" value="1"/>
</dbReference>
<keyword evidence="3" id="KW-0677">Repeat</keyword>
<evidence type="ECO:0000313" key="11">
    <source>
        <dbReference type="Proteomes" id="UP001220610"/>
    </source>
</evidence>
<gene>
    <name evidence="10" type="ORF">P0Y53_04150</name>
</gene>
<dbReference type="InterPro" id="IPR016169">
    <property type="entry name" value="FAD-bd_PCMH_sub2"/>
</dbReference>
<keyword evidence="2 8" id="KW-0812">Transmembrane</keyword>
<comment type="subcellular location">
    <subcellularLocation>
        <location evidence="1">Membrane</location>
        <topology evidence="1">Multi-pass membrane protein</topology>
    </subcellularLocation>
</comment>
<keyword evidence="5 7" id="KW-0129">CBS domain</keyword>
<accession>A0AAJ5WTY1</accession>
<dbReference type="GO" id="GO:0005886">
    <property type="term" value="C:plasma membrane"/>
    <property type="evidence" value="ECO:0007669"/>
    <property type="project" value="TreeGrafter"/>
</dbReference>
<dbReference type="InterPro" id="IPR036318">
    <property type="entry name" value="FAD-bd_PCMH-like_sf"/>
</dbReference>
<dbReference type="InterPro" id="IPR044751">
    <property type="entry name" value="Ion_transp-like_CBS"/>
</dbReference>
<organism evidence="10 11">
    <name type="scientific">Candidatus Pseudobacter hemicellulosilyticus</name>
    <dbReference type="NCBI Taxonomy" id="3121375"/>
    <lineage>
        <taxon>Bacteria</taxon>
        <taxon>Pseudomonadati</taxon>
        <taxon>Bacteroidota</taxon>
        <taxon>Chitinophagia</taxon>
        <taxon>Chitinophagales</taxon>
        <taxon>Chitinophagaceae</taxon>
        <taxon>Pseudobacter</taxon>
    </lineage>
</organism>
<dbReference type="Proteomes" id="UP001220610">
    <property type="component" value="Chromosome"/>
</dbReference>
<evidence type="ECO:0000256" key="5">
    <source>
        <dbReference type="ARBA" id="ARBA00023122"/>
    </source>
</evidence>
<dbReference type="Pfam" id="PF01595">
    <property type="entry name" value="CNNM"/>
    <property type="match status" value="1"/>
</dbReference>
<dbReference type="Pfam" id="PF03471">
    <property type="entry name" value="CorC_HlyC"/>
    <property type="match status" value="1"/>
</dbReference>
<dbReference type="PANTHER" id="PTHR22777">
    <property type="entry name" value="HEMOLYSIN-RELATED"/>
    <property type="match status" value="1"/>
</dbReference>
<dbReference type="InterPro" id="IPR046342">
    <property type="entry name" value="CBS_dom_sf"/>
</dbReference>
<keyword evidence="6 8" id="KW-0472">Membrane</keyword>
<dbReference type="Pfam" id="PF00571">
    <property type="entry name" value="CBS"/>
    <property type="match status" value="1"/>
</dbReference>
<evidence type="ECO:0000259" key="9">
    <source>
        <dbReference type="PROSITE" id="PS51371"/>
    </source>
</evidence>
<dbReference type="AlphaFoldDB" id="A0AAJ5WTY1"/>
<evidence type="ECO:0000256" key="3">
    <source>
        <dbReference type="ARBA" id="ARBA00022737"/>
    </source>
</evidence>
<dbReference type="InterPro" id="IPR005170">
    <property type="entry name" value="Transptr-assoc_dom"/>
</dbReference>
<feature type="transmembrane region" description="Helical" evidence="8">
    <location>
        <begin position="58"/>
        <end position="85"/>
    </location>
</feature>
<feature type="transmembrane region" description="Helical" evidence="8">
    <location>
        <begin position="149"/>
        <end position="169"/>
    </location>
</feature>
<evidence type="ECO:0000256" key="8">
    <source>
        <dbReference type="SAM" id="Phobius"/>
    </source>
</evidence>
<evidence type="ECO:0000313" key="10">
    <source>
        <dbReference type="EMBL" id="WEK36685.1"/>
    </source>
</evidence>
<feature type="domain" description="CBS" evidence="9">
    <location>
        <begin position="276"/>
        <end position="337"/>
    </location>
</feature>
<dbReference type="GO" id="GO:0050660">
    <property type="term" value="F:flavin adenine dinucleotide binding"/>
    <property type="evidence" value="ECO:0007669"/>
    <property type="project" value="InterPro"/>
</dbReference>
<dbReference type="PROSITE" id="PS51371">
    <property type="entry name" value="CBS"/>
    <property type="match status" value="1"/>
</dbReference>
<dbReference type="PANTHER" id="PTHR22777:SF17">
    <property type="entry name" value="UPF0053 PROTEIN SLL0260"/>
    <property type="match status" value="1"/>
</dbReference>
<dbReference type="Gene3D" id="3.10.580.10">
    <property type="entry name" value="CBS-domain"/>
    <property type="match status" value="1"/>
</dbReference>
<dbReference type="InterPro" id="IPR002550">
    <property type="entry name" value="CNNM"/>
</dbReference>
<dbReference type="SUPFAM" id="SSF56176">
    <property type="entry name" value="FAD-binding/transporter-associated domain-like"/>
    <property type="match status" value="1"/>
</dbReference>
<sequence>MSALFITILLGATFLIAYFSGIEVAFTSANRLNVELKKNQGATGGAFLSSLFDNPSRFIGTIIVGFTSFLVIAILISDAFWTYYIPWQKWAPDGGPLLVFLVLTGEILVSWIIVIIFGEFIPKAIFRAKADTLLTLSARSGLLGLFDYVFNWIAQAFVKASVFILNIIFDMRIDKKKETFSRADLDHFSQHSAFSDQLQDKKTELFENALSLPKTRVRDCLVPRKEIVAIDGTRTIEQLRLAFVDTKLSKLVVYEGDIDHITGYVHQLDLFKKPAAIKDILLPIPAIPESMGVTDLINKFTRERKSIAWVVDEFGGTAGIVTMEDLLEEIFGDIKDEYDVEEFEEKKVSDEEYILSGRLELDHLNEKYGLEFPENDSETLSGFIIHQHETIPRLKERIIIGNYEFEVLNVSDTRIEMVRLRILN</sequence>
<dbReference type="EMBL" id="CP119311">
    <property type="protein sequence ID" value="WEK36685.1"/>
    <property type="molecule type" value="Genomic_DNA"/>
</dbReference>
<feature type="transmembrane region" description="Helical" evidence="8">
    <location>
        <begin position="97"/>
        <end position="117"/>
    </location>
</feature>
<protein>
    <submittedName>
        <fullName evidence="10">Hemolysin family protein</fullName>
    </submittedName>
</protein>
<evidence type="ECO:0000256" key="4">
    <source>
        <dbReference type="ARBA" id="ARBA00022989"/>
    </source>
</evidence>
<proteinExistence type="predicted"/>
<dbReference type="InterPro" id="IPR000644">
    <property type="entry name" value="CBS_dom"/>
</dbReference>
<evidence type="ECO:0000256" key="2">
    <source>
        <dbReference type="ARBA" id="ARBA00022692"/>
    </source>
</evidence>
<reference evidence="10" key="1">
    <citation type="submission" date="2023-03" db="EMBL/GenBank/DDBJ databases">
        <title>Andean soil-derived lignocellulolytic bacterial consortium as a source of novel taxa and putative plastic-active enzymes.</title>
        <authorList>
            <person name="Diaz-Garcia L."/>
            <person name="Chuvochina M."/>
            <person name="Feuerriegel G."/>
            <person name="Bunk B."/>
            <person name="Sproer C."/>
            <person name="Streit W.R."/>
            <person name="Rodriguez L.M."/>
            <person name="Overmann J."/>
            <person name="Jimenez D.J."/>
        </authorList>
    </citation>
    <scope>NUCLEOTIDE SEQUENCE</scope>
    <source>
        <strain evidence="10">MAG 7</strain>
    </source>
</reference>